<dbReference type="AlphaFoldDB" id="A0A9W5AT15"/>
<accession>A0A9W5AT15</accession>
<organism evidence="2 3">
    <name type="scientific">Campylobacter hyointestinalis subsp. hyointestinalis</name>
    <dbReference type="NCBI Taxonomy" id="91352"/>
    <lineage>
        <taxon>Bacteria</taxon>
        <taxon>Pseudomonadati</taxon>
        <taxon>Campylobacterota</taxon>
        <taxon>Epsilonproteobacteria</taxon>
        <taxon>Campylobacterales</taxon>
        <taxon>Campylobacteraceae</taxon>
        <taxon>Campylobacter</taxon>
    </lineage>
</organism>
<name>A0A9W5AT15_CAMHY</name>
<comment type="caution">
    <text evidence="2">The sequence shown here is derived from an EMBL/GenBank/DDBJ whole genome shotgun (WGS) entry which is preliminary data.</text>
</comment>
<proteinExistence type="predicted"/>
<protein>
    <submittedName>
        <fullName evidence="2">Uncharacterized protein</fullName>
    </submittedName>
</protein>
<reference evidence="2 3" key="1">
    <citation type="submission" date="2015-11" db="EMBL/GenBank/DDBJ databases">
        <authorList>
            <consortium name="Pathogen Informatics"/>
        </authorList>
    </citation>
    <scope>NUCLEOTIDE SEQUENCE [LARGE SCALE GENOMIC DNA]</scope>
    <source>
        <strain evidence="2 3">006A-0191</strain>
    </source>
</reference>
<dbReference type="EMBL" id="FAUW01000003">
    <property type="protein sequence ID" value="CUU81888.1"/>
    <property type="molecule type" value="Genomic_DNA"/>
</dbReference>
<gene>
    <name evidence="2" type="ORF">ERS739220_01273</name>
</gene>
<evidence type="ECO:0000256" key="1">
    <source>
        <dbReference type="SAM" id="MobiDB-lite"/>
    </source>
</evidence>
<feature type="region of interest" description="Disordered" evidence="1">
    <location>
        <begin position="347"/>
        <end position="368"/>
    </location>
</feature>
<evidence type="ECO:0000313" key="2">
    <source>
        <dbReference type="EMBL" id="CUU81888.1"/>
    </source>
</evidence>
<dbReference type="Proteomes" id="UP000052257">
    <property type="component" value="Unassembled WGS sequence"/>
</dbReference>
<evidence type="ECO:0000313" key="3">
    <source>
        <dbReference type="Proteomes" id="UP000052257"/>
    </source>
</evidence>
<sequence length="368" mass="41574">MAAWFNPRAVTYNANPYLVAQSGAIGDKLYELYKDARANKNELDKQAELKRQFDATFGENQRQFDINKALKEQEIANTKSYHDNSIKLQSDTLAETKRNNDLYNAYRNATLKSQNDYNNEMLNLKKQELANKNNDNINPFITQSLLSNDKALEAAGLTKEQVEQTYNLYGNKGVNNLYKANMEIAKANKDLGLDVGIKQKNIPVSMQTEFRKINTALGQGLDFYNFVNNNGGFDKFSGLFDRLKTAAPNFDPTDKGADYNSKASNFATSTSEILKGLGKYNYENLNDKLTPSVFGSNTAKSTLINNLNMILDRNEELVQELEAQDYIGAKEARDNLEAYKKKIDEAFSPKKPQSTDELFGKNSVMQKR</sequence>
<dbReference type="RefSeq" id="WP_059431173.1">
    <property type="nucleotide sequence ID" value="NZ_FAUW01000003.1"/>
</dbReference>